<evidence type="ECO:0000313" key="3">
    <source>
        <dbReference type="Proteomes" id="UP000251993"/>
    </source>
</evidence>
<name>A0A344TC70_9BACT</name>
<gene>
    <name evidence="1" type="ORF">DR864_00140</name>
    <name evidence="2" type="ORF">DR864_00415</name>
</gene>
<dbReference type="AlphaFoldDB" id="A0A344TC70"/>
<evidence type="ECO:0000313" key="1">
    <source>
        <dbReference type="EMBL" id="AXE16241.1"/>
    </source>
</evidence>
<reference evidence="1 3" key="1">
    <citation type="submission" date="2018-07" db="EMBL/GenBank/DDBJ databases">
        <title>Genome sequencing of Runella.</title>
        <authorList>
            <person name="Baek M.-G."/>
            <person name="Yi H."/>
        </authorList>
    </citation>
    <scope>NUCLEOTIDE SEQUENCE [LARGE SCALE GENOMIC DNA]</scope>
    <source>
        <strain evidence="1 3">HYN0085</strain>
    </source>
</reference>
<dbReference type="EMBL" id="CP030850">
    <property type="protein sequence ID" value="AXE16296.1"/>
    <property type="molecule type" value="Genomic_DNA"/>
</dbReference>
<protein>
    <submittedName>
        <fullName evidence="1">Uncharacterized protein</fullName>
    </submittedName>
</protein>
<evidence type="ECO:0000313" key="2">
    <source>
        <dbReference type="EMBL" id="AXE16296.1"/>
    </source>
</evidence>
<dbReference type="EMBL" id="CP030850">
    <property type="protein sequence ID" value="AXE16241.1"/>
    <property type="molecule type" value="Genomic_DNA"/>
</dbReference>
<accession>A0A344TC70</accession>
<dbReference type="KEGG" id="run:DR864_00415"/>
<dbReference type="Proteomes" id="UP000251993">
    <property type="component" value="Chromosome"/>
</dbReference>
<dbReference type="KEGG" id="run:DR864_00140"/>
<dbReference type="RefSeq" id="WP_114065062.1">
    <property type="nucleotide sequence ID" value="NZ_CP030850.1"/>
</dbReference>
<sequence length="104" mass="11475">MNAFLIANKNFEVQYLLGNASVTQQLTFLSYSPSGSFATFAHPAPHTVSMVATARPQVNADGTRPMELDPKLGMVPKMWFTYKPKEVKTLSIPCKNIQKAVMLA</sequence>
<organism evidence="1 3">
    <name type="scientific">Runella rosea</name>
    <dbReference type="NCBI Taxonomy" id="2259595"/>
    <lineage>
        <taxon>Bacteria</taxon>
        <taxon>Pseudomonadati</taxon>
        <taxon>Bacteroidota</taxon>
        <taxon>Cytophagia</taxon>
        <taxon>Cytophagales</taxon>
        <taxon>Spirosomataceae</taxon>
        <taxon>Runella</taxon>
    </lineage>
</organism>
<keyword evidence="3" id="KW-1185">Reference proteome</keyword>
<proteinExistence type="predicted"/>